<sequence length="285" mass="33527">MYTRSDIHYYADGDFEMVAENIVFRVHKTILFYASAFFETMFSNVRPTESDMSSDPFPVPRLYLPNEKAENLGKLLTFLYPNTYFEISWDDVSDFLYLADKYLIEKLRKACEAFLCRGFYDEPLQALKLAEKYRIASVYKESSKLVLNNFEHFFHNAAETSVISPLTIIKLKVSRQEYIEGLNRLYSRTVDREFPPLSSEHLRSKFEECVKDICTFPIPNPSDVWSQLHAVDCSRHFECREELRRLKGFIHEKIVEFFGEYETLAARKSMNVDDVAYYPFIELGE</sequence>
<reference evidence="2" key="1">
    <citation type="submission" date="2021-06" db="EMBL/GenBank/DDBJ databases">
        <authorList>
            <person name="Kallberg Y."/>
            <person name="Tangrot J."/>
            <person name="Rosling A."/>
        </authorList>
    </citation>
    <scope>NUCLEOTIDE SEQUENCE</scope>
    <source>
        <strain evidence="2">IA702</strain>
    </source>
</reference>
<gene>
    <name evidence="2" type="ORF">POCULU_LOCUS6461</name>
</gene>
<comment type="caution">
    <text evidence="2">The sequence shown here is derived from an EMBL/GenBank/DDBJ whole genome shotgun (WGS) entry which is preliminary data.</text>
</comment>
<dbReference type="SMART" id="SM00225">
    <property type="entry name" value="BTB"/>
    <property type="match status" value="1"/>
</dbReference>
<dbReference type="InterPro" id="IPR011333">
    <property type="entry name" value="SKP1/BTB/POZ_sf"/>
</dbReference>
<feature type="domain" description="BTB" evidence="1">
    <location>
        <begin position="13"/>
        <end position="80"/>
    </location>
</feature>
<dbReference type="EMBL" id="CAJVPJ010001196">
    <property type="protein sequence ID" value="CAG8580432.1"/>
    <property type="molecule type" value="Genomic_DNA"/>
</dbReference>
<dbReference type="InterPro" id="IPR000210">
    <property type="entry name" value="BTB/POZ_dom"/>
</dbReference>
<dbReference type="OrthoDB" id="3157337at2759"/>
<dbReference type="SUPFAM" id="SSF54695">
    <property type="entry name" value="POZ domain"/>
    <property type="match status" value="1"/>
</dbReference>
<evidence type="ECO:0000313" key="2">
    <source>
        <dbReference type="EMBL" id="CAG8580432.1"/>
    </source>
</evidence>
<proteinExistence type="predicted"/>
<accession>A0A9N9BXR5</accession>
<name>A0A9N9BXR5_9GLOM</name>
<dbReference type="Pfam" id="PF00651">
    <property type="entry name" value="BTB"/>
    <property type="match status" value="1"/>
</dbReference>
<evidence type="ECO:0000259" key="1">
    <source>
        <dbReference type="PROSITE" id="PS50097"/>
    </source>
</evidence>
<dbReference type="PROSITE" id="PS50097">
    <property type="entry name" value="BTB"/>
    <property type="match status" value="1"/>
</dbReference>
<organism evidence="2 3">
    <name type="scientific">Paraglomus occultum</name>
    <dbReference type="NCBI Taxonomy" id="144539"/>
    <lineage>
        <taxon>Eukaryota</taxon>
        <taxon>Fungi</taxon>
        <taxon>Fungi incertae sedis</taxon>
        <taxon>Mucoromycota</taxon>
        <taxon>Glomeromycotina</taxon>
        <taxon>Glomeromycetes</taxon>
        <taxon>Paraglomerales</taxon>
        <taxon>Paraglomeraceae</taxon>
        <taxon>Paraglomus</taxon>
    </lineage>
</organism>
<dbReference type="CDD" id="cd18186">
    <property type="entry name" value="BTB_POZ_ZBTB_KLHL-like"/>
    <property type="match status" value="1"/>
</dbReference>
<dbReference type="Gene3D" id="3.30.710.10">
    <property type="entry name" value="Potassium Channel Kv1.1, Chain A"/>
    <property type="match status" value="1"/>
</dbReference>
<dbReference type="AlphaFoldDB" id="A0A9N9BXR5"/>
<evidence type="ECO:0000313" key="3">
    <source>
        <dbReference type="Proteomes" id="UP000789572"/>
    </source>
</evidence>
<dbReference type="PANTHER" id="PTHR45632">
    <property type="entry name" value="LD33804P"/>
    <property type="match status" value="1"/>
</dbReference>
<dbReference type="Proteomes" id="UP000789572">
    <property type="component" value="Unassembled WGS sequence"/>
</dbReference>
<keyword evidence="3" id="KW-1185">Reference proteome</keyword>
<protein>
    <submittedName>
        <fullName evidence="2">3715_t:CDS:1</fullName>
    </submittedName>
</protein>